<reference evidence="1" key="1">
    <citation type="submission" date="2022-11" db="EMBL/GenBank/DDBJ databases">
        <title>Marilongibacter aestuarii gen. nov., sp. nov., isolated from tidal flat sediment.</title>
        <authorList>
            <person name="Jiayan W."/>
        </authorList>
    </citation>
    <scope>NUCLEOTIDE SEQUENCE</scope>
    <source>
        <strain evidence="1">Z1-6</strain>
    </source>
</reference>
<dbReference type="EMBL" id="JAPOHD010000068">
    <property type="protein sequence ID" value="MCY1723365.1"/>
    <property type="molecule type" value="Genomic_DNA"/>
</dbReference>
<organism evidence="1 2">
    <name type="scientific">Draconibacterium aestuarii</name>
    <dbReference type="NCBI Taxonomy" id="2998507"/>
    <lineage>
        <taxon>Bacteria</taxon>
        <taxon>Pseudomonadati</taxon>
        <taxon>Bacteroidota</taxon>
        <taxon>Bacteroidia</taxon>
        <taxon>Marinilabiliales</taxon>
        <taxon>Prolixibacteraceae</taxon>
        <taxon>Draconibacterium</taxon>
    </lineage>
</organism>
<dbReference type="Proteomes" id="UP001145087">
    <property type="component" value="Unassembled WGS sequence"/>
</dbReference>
<evidence type="ECO:0000313" key="1">
    <source>
        <dbReference type="EMBL" id="MCY1723365.1"/>
    </source>
</evidence>
<dbReference type="AlphaFoldDB" id="A0A9X3FHQ6"/>
<accession>A0A9X3FHQ6</accession>
<protein>
    <submittedName>
        <fullName evidence="1">Uncharacterized protein</fullName>
    </submittedName>
</protein>
<name>A0A9X3FHQ6_9BACT</name>
<sequence>MPVKIPVPITFNPQKHHFRFLLSEIGYWKTMELPKVKNDLLLIGNNLIDFYLGSLSVQQICNESIRFFQQKEINDEEKFTHWLKGANYKKMTLSDQSEWLVKKGNSHTHYIHIHPAKFSKHTIRVRAATLKTVIALLVNSVSIQKSISKNLLSINSVREKMLGLSPIKSADEPDSGILRLWRLFENYAQTDPSLPLNT</sequence>
<keyword evidence="2" id="KW-1185">Reference proteome</keyword>
<comment type="caution">
    <text evidence="1">The sequence shown here is derived from an EMBL/GenBank/DDBJ whole genome shotgun (WGS) entry which is preliminary data.</text>
</comment>
<proteinExistence type="predicted"/>
<evidence type="ECO:0000313" key="2">
    <source>
        <dbReference type="Proteomes" id="UP001145087"/>
    </source>
</evidence>
<dbReference type="RefSeq" id="WP_343335688.1">
    <property type="nucleotide sequence ID" value="NZ_JAPOHD010000068.1"/>
</dbReference>
<gene>
    <name evidence="1" type="ORF">OU798_23645</name>
</gene>